<reference evidence="2 3" key="1">
    <citation type="submission" date="2017-12" db="EMBL/GenBank/DDBJ databases">
        <title>Pharmacopeia of the Arctic Ocean.</title>
        <authorList>
            <person name="Collins E."/>
            <person name="Ducluzeau A.-L."/>
        </authorList>
    </citation>
    <scope>NUCLEOTIDE SEQUENCE [LARGE SCALE GENOMIC DNA]</scope>
    <source>
        <strain evidence="2 3">DSM 23325</strain>
    </source>
</reference>
<dbReference type="EMBL" id="PJBV01000010">
    <property type="protein sequence ID" value="PKH44431.1"/>
    <property type="molecule type" value="Genomic_DNA"/>
</dbReference>
<evidence type="ECO:0000313" key="3">
    <source>
        <dbReference type="Proteomes" id="UP000233565"/>
    </source>
</evidence>
<name>A0ABX4R2S4_9ACTN</name>
<dbReference type="InterPro" id="IPR012354">
    <property type="entry name" value="Esterase_lipase"/>
</dbReference>
<dbReference type="Pfam" id="PF12146">
    <property type="entry name" value="Hydrolase_4"/>
    <property type="match status" value="1"/>
</dbReference>
<dbReference type="SUPFAM" id="SSF53474">
    <property type="entry name" value="alpha/beta-Hydrolases"/>
    <property type="match status" value="1"/>
</dbReference>
<dbReference type="PANTHER" id="PTHR11614">
    <property type="entry name" value="PHOSPHOLIPASE-RELATED"/>
    <property type="match status" value="1"/>
</dbReference>
<dbReference type="Gene3D" id="3.40.50.1820">
    <property type="entry name" value="alpha/beta hydrolase"/>
    <property type="match status" value="1"/>
</dbReference>
<evidence type="ECO:0000259" key="1">
    <source>
        <dbReference type="Pfam" id="PF12146"/>
    </source>
</evidence>
<accession>A0ABX4R2S4</accession>
<dbReference type="PIRSF" id="PIRSF017388">
    <property type="entry name" value="Esterase_lipase"/>
    <property type="match status" value="1"/>
</dbReference>
<keyword evidence="3" id="KW-1185">Reference proteome</keyword>
<feature type="domain" description="Serine aminopeptidase S33" evidence="1">
    <location>
        <begin position="17"/>
        <end position="227"/>
    </location>
</feature>
<protein>
    <submittedName>
        <fullName evidence="2">Esterase</fullName>
    </submittedName>
</protein>
<evidence type="ECO:0000313" key="2">
    <source>
        <dbReference type="EMBL" id="PKH44431.1"/>
    </source>
</evidence>
<organism evidence="2 3">
    <name type="scientific">Nocardioides alpinus</name>
    <dbReference type="NCBI Taxonomy" id="748909"/>
    <lineage>
        <taxon>Bacteria</taxon>
        <taxon>Bacillati</taxon>
        <taxon>Actinomycetota</taxon>
        <taxon>Actinomycetes</taxon>
        <taxon>Propionibacteriales</taxon>
        <taxon>Nocardioidaceae</taxon>
        <taxon>Nocardioides</taxon>
    </lineage>
</organism>
<proteinExistence type="predicted"/>
<dbReference type="InterPro" id="IPR029058">
    <property type="entry name" value="AB_hydrolase_fold"/>
</dbReference>
<comment type="caution">
    <text evidence="2">The sequence shown here is derived from an EMBL/GenBank/DDBJ whole genome shotgun (WGS) entry which is preliminary data.</text>
</comment>
<dbReference type="Proteomes" id="UP000233565">
    <property type="component" value="Unassembled WGS sequence"/>
</dbReference>
<dbReference type="InterPro" id="IPR022742">
    <property type="entry name" value="Hydrolase_4"/>
</dbReference>
<gene>
    <name evidence="2" type="ORF">CXG46_00550</name>
</gene>
<dbReference type="InterPro" id="IPR051044">
    <property type="entry name" value="MAG_DAG_Lipase"/>
</dbReference>
<sequence length="250" mass="26921">MSTAAKPELTGGRRIGVLVQHGFTGNPVSMRPWAEDLAARGYAVEMPLLPGHGTRWQDLNKVTWADWVATVEGAYDKLAAENDEVVAVGLSMGGALCLRLAADTGEGLAGIVIVNAAVDTMRKDVKLLPVLKHVVPGFPGIANDIKKPGADEHGYPTTPLKAAASMFAGYAELRKDLPRITIPVLFFRSADDHVVDLSSSRALNAGLSSKDFEERVLEDSFHVATLDNDAARIFTESAEFIERVTQRQQG</sequence>